<dbReference type="Proteomes" id="UP000626109">
    <property type="component" value="Unassembled WGS sequence"/>
</dbReference>
<evidence type="ECO:0000256" key="2">
    <source>
        <dbReference type="ARBA" id="ARBA00022980"/>
    </source>
</evidence>
<dbReference type="InterPro" id="IPR056366">
    <property type="entry name" value="Ribosomal_eL24"/>
</dbReference>
<name>A0A813IXL2_POLGL</name>
<dbReference type="SUPFAM" id="SSF57997">
    <property type="entry name" value="Tropomyosin"/>
    <property type="match status" value="1"/>
</dbReference>
<feature type="coiled-coil region" evidence="4">
    <location>
        <begin position="281"/>
        <end position="308"/>
    </location>
</feature>
<organism evidence="7 8">
    <name type="scientific">Polarella glacialis</name>
    <name type="common">Dinoflagellate</name>
    <dbReference type="NCBI Taxonomy" id="89957"/>
    <lineage>
        <taxon>Eukaryota</taxon>
        <taxon>Sar</taxon>
        <taxon>Alveolata</taxon>
        <taxon>Dinophyceae</taxon>
        <taxon>Suessiales</taxon>
        <taxon>Suessiaceae</taxon>
        <taxon>Polarella</taxon>
    </lineage>
</organism>
<dbReference type="GO" id="GO:0003729">
    <property type="term" value="F:mRNA binding"/>
    <property type="evidence" value="ECO:0007669"/>
    <property type="project" value="TreeGrafter"/>
</dbReference>
<evidence type="ECO:0000259" key="6">
    <source>
        <dbReference type="Pfam" id="PF01246"/>
    </source>
</evidence>
<dbReference type="Gene3D" id="2.30.170.20">
    <property type="entry name" value="Ribosomal protein L24e"/>
    <property type="match status" value="1"/>
</dbReference>
<keyword evidence="3" id="KW-0687">Ribonucleoprotein</keyword>
<comment type="similarity">
    <text evidence="1">Belongs to the eukaryotic ribosomal protein eL24 family.</text>
</comment>
<sequence length="398" mass="42896">MVIKTDLCHYTEYRIYPGHGQKSVAKDGKVSFFISAKADSLFHQRTKPVKLRWTQAWRRMNKKGKTDEASKKRTRKAQKFQKAIVGMSLDDLKKKKAQKPELRAAKEVATKEQKERAAQKAKAAKAGGKAAAPKTKSQVATTKTHSTNLRTSMELRSFFPKLLSRASYSAPALPQSSSSSSSSTAPVTPGASIPVALLGSAVTGASPAGWSTSVAANGTEGAGSAADGLEAHARDSGLAPDLEMRLAAKSSLMEELQQVHQSLGSRLLKLDEGLRMKDVRLAELAARCEDAQRSSEEWQLRAQESEEEMGVLRRLLVEKSDEIDRLRAQLRGFSPDQSLASALAAAIDSPVAERERRTYGGSAAAALRPPGDRSTGGDGAAGRSPLRPERPPQITVPQ</sequence>
<dbReference type="PANTHER" id="PTHR10792">
    <property type="entry name" value="60S RIBOSOMAL PROTEIN L24"/>
    <property type="match status" value="1"/>
</dbReference>
<reference evidence="7" key="1">
    <citation type="submission" date="2021-02" db="EMBL/GenBank/DDBJ databases">
        <authorList>
            <person name="Dougan E. K."/>
            <person name="Rhodes N."/>
            <person name="Thang M."/>
            <person name="Chan C."/>
        </authorList>
    </citation>
    <scope>NUCLEOTIDE SEQUENCE</scope>
</reference>
<protein>
    <recommendedName>
        <fullName evidence="6">Large ribosomal subunit protein eL24-related N-terminal domain-containing protein</fullName>
    </recommendedName>
</protein>
<accession>A0A813IXL2</accession>
<keyword evidence="2" id="KW-0689">Ribosomal protein</keyword>
<gene>
    <name evidence="7" type="ORF">PGLA2088_LOCUS13451</name>
</gene>
<evidence type="ECO:0000256" key="4">
    <source>
        <dbReference type="SAM" id="Coils"/>
    </source>
</evidence>
<dbReference type="Gene3D" id="6.10.250.1270">
    <property type="match status" value="1"/>
</dbReference>
<evidence type="ECO:0000256" key="1">
    <source>
        <dbReference type="ARBA" id="ARBA00005647"/>
    </source>
</evidence>
<dbReference type="AlphaFoldDB" id="A0A813IXL2"/>
<feature type="compositionally biased region" description="Basic and acidic residues" evidence="5">
    <location>
        <begin position="91"/>
        <end position="118"/>
    </location>
</feature>
<dbReference type="SUPFAM" id="SSF57716">
    <property type="entry name" value="Glucocorticoid receptor-like (DNA-binding domain)"/>
    <property type="match status" value="1"/>
</dbReference>
<dbReference type="Pfam" id="PF01246">
    <property type="entry name" value="Ribosomal_L24e"/>
    <property type="match status" value="1"/>
</dbReference>
<evidence type="ECO:0000256" key="5">
    <source>
        <dbReference type="SAM" id="MobiDB-lite"/>
    </source>
</evidence>
<feature type="domain" description="Large ribosomal subunit protein eL24-related N-terminal" evidence="6">
    <location>
        <begin position="4"/>
        <end position="67"/>
    </location>
</feature>
<feature type="compositionally biased region" description="Low complexity" evidence="5">
    <location>
        <begin position="120"/>
        <end position="136"/>
    </location>
</feature>
<dbReference type="InterPro" id="IPR000988">
    <property type="entry name" value="Ribosomal_eL24-rel_N"/>
</dbReference>
<feature type="region of interest" description="Disordered" evidence="5">
    <location>
        <begin position="91"/>
        <end position="148"/>
    </location>
</feature>
<feature type="compositionally biased region" description="Polar residues" evidence="5">
    <location>
        <begin position="137"/>
        <end position="148"/>
    </location>
</feature>
<dbReference type="EMBL" id="CAJNNW010016099">
    <property type="protein sequence ID" value="CAE8658530.1"/>
    <property type="molecule type" value="Genomic_DNA"/>
</dbReference>
<evidence type="ECO:0000313" key="7">
    <source>
        <dbReference type="EMBL" id="CAE8658530.1"/>
    </source>
</evidence>
<evidence type="ECO:0000256" key="3">
    <source>
        <dbReference type="ARBA" id="ARBA00023274"/>
    </source>
</evidence>
<dbReference type="GO" id="GO:0022625">
    <property type="term" value="C:cytosolic large ribosomal subunit"/>
    <property type="evidence" value="ECO:0007669"/>
    <property type="project" value="TreeGrafter"/>
</dbReference>
<feature type="region of interest" description="Disordered" evidence="5">
    <location>
        <begin position="350"/>
        <end position="398"/>
    </location>
</feature>
<comment type="caution">
    <text evidence="7">The sequence shown here is derived from an EMBL/GenBank/DDBJ whole genome shotgun (WGS) entry which is preliminary data.</text>
</comment>
<dbReference type="InterPro" id="IPR038630">
    <property type="entry name" value="L24e/L24_sf"/>
</dbReference>
<proteinExistence type="inferred from homology"/>
<keyword evidence="4" id="KW-0175">Coiled coil</keyword>
<dbReference type="GO" id="GO:0003735">
    <property type="term" value="F:structural constituent of ribosome"/>
    <property type="evidence" value="ECO:0007669"/>
    <property type="project" value="InterPro"/>
</dbReference>
<evidence type="ECO:0000313" key="8">
    <source>
        <dbReference type="Proteomes" id="UP000626109"/>
    </source>
</evidence>
<dbReference type="GO" id="GO:0002181">
    <property type="term" value="P:cytoplasmic translation"/>
    <property type="evidence" value="ECO:0007669"/>
    <property type="project" value="TreeGrafter"/>
</dbReference>
<dbReference type="PANTHER" id="PTHR10792:SF1">
    <property type="entry name" value="RIBOSOMAL PROTEIN L24"/>
    <property type="match status" value="1"/>
</dbReference>
<dbReference type="CDD" id="cd00472">
    <property type="entry name" value="Ribosomal_L24e_L24"/>
    <property type="match status" value="1"/>
</dbReference>